<sequence length="477" mass="50768">MAVGVAGFAAGVVFTGGSNLSSSTQAQTAPAASASSPRTFPDFASLAERVMPAVLAVTTEDVISPRDLRRMHPDMDPFEFFFGPRALPKQKAFGAGSAFFISADGLALTNNHVVAGAEKIFVFTDDRTRFEAKVVGRDPATDLALIKVQGKGPFAFLPLGDSDALRVGEWVMAVGNPLGIGQTVTVGVVSGKGRTLNLSRTTMSFENFIQTDAAINRGNSGGPLINLKGEVVGINTAMNAGAENMGFAVPVNTAKAILPQLKEKGKVVRGYLGVNITDVTAEHQEAFNLPSREGALVHDVMEGSPAEKAGLKHGDVIVGINGKPIKSQRELIDTVASMPPGTKVELEIIREGKHKTLTATLAERKGEGEDEEEGESETPQEAAARLGLDVTDLNARLRRQFDIPNSVDGVLVQDVEDLSVADEAGIMPGDVILEVNGQAVDSVDEFNQKLEKLRSGQAVRLYLYRQGSKRFVVFRMP</sequence>
<dbReference type="EMBL" id="JMFG01000027">
    <property type="protein sequence ID" value="KDA53158.1"/>
    <property type="molecule type" value="Genomic_DNA"/>
</dbReference>
<dbReference type="PANTHER" id="PTHR22939">
    <property type="entry name" value="SERINE PROTEASE FAMILY S1C HTRA-RELATED"/>
    <property type="match status" value="1"/>
</dbReference>
<evidence type="ECO:0000313" key="12">
    <source>
        <dbReference type="Proteomes" id="UP000027284"/>
    </source>
</evidence>
<organism evidence="11 12">
    <name type="scientific">Thermoanaerobaculum aquaticum</name>
    <dbReference type="NCBI Taxonomy" id="1312852"/>
    <lineage>
        <taxon>Bacteria</taxon>
        <taxon>Pseudomonadati</taxon>
        <taxon>Acidobacteriota</taxon>
        <taxon>Thermoanaerobaculia</taxon>
        <taxon>Thermoanaerobaculales</taxon>
        <taxon>Thermoanaerobaculaceae</taxon>
        <taxon>Thermoanaerobaculum</taxon>
    </lineage>
</organism>
<dbReference type="InterPro" id="IPR011782">
    <property type="entry name" value="Pept_S1C_Do"/>
</dbReference>
<dbReference type="InterPro" id="IPR001478">
    <property type="entry name" value="PDZ"/>
</dbReference>
<dbReference type="Gene3D" id="2.30.42.10">
    <property type="match status" value="1"/>
</dbReference>
<dbReference type="SMART" id="SM00228">
    <property type="entry name" value="PDZ"/>
    <property type="match status" value="2"/>
</dbReference>
<dbReference type="Pfam" id="PF13365">
    <property type="entry name" value="Trypsin_2"/>
    <property type="match status" value="1"/>
</dbReference>
<dbReference type="Gene3D" id="2.30.42.60">
    <property type="match status" value="1"/>
</dbReference>
<dbReference type="STRING" id="1312852.EG19_07210"/>
<reference evidence="11 12" key="1">
    <citation type="submission" date="2014-04" db="EMBL/GenBank/DDBJ databases">
        <title>The Genome Sequence of Thermoanaerobaculum aquaticum MP-01, The First Cultivated Group 23 Acidobacterium.</title>
        <authorList>
            <person name="Stamps B.W."/>
            <person name="Losey N.A."/>
            <person name="Lawson P.A."/>
            <person name="Stevenson B.S."/>
        </authorList>
    </citation>
    <scope>NUCLEOTIDE SEQUENCE [LARGE SCALE GENOMIC DNA]</scope>
    <source>
        <strain evidence="11 12">MP-01</strain>
    </source>
</reference>
<evidence type="ECO:0000256" key="4">
    <source>
        <dbReference type="ARBA" id="ARBA00022737"/>
    </source>
</evidence>
<protein>
    <recommendedName>
        <fullName evidence="10">PDZ domain-containing protein</fullName>
    </recommendedName>
</protein>
<feature type="binding site" evidence="8">
    <location>
        <position position="142"/>
    </location>
    <ligand>
        <name>substrate</name>
    </ligand>
</feature>
<evidence type="ECO:0000256" key="8">
    <source>
        <dbReference type="PIRSR" id="PIRSR611782-2"/>
    </source>
</evidence>
<dbReference type="NCBIfam" id="TIGR02037">
    <property type="entry name" value="degP_htrA_DO"/>
    <property type="match status" value="1"/>
</dbReference>
<evidence type="ECO:0000256" key="1">
    <source>
        <dbReference type="ARBA" id="ARBA00010541"/>
    </source>
</evidence>
<dbReference type="GO" id="GO:0006508">
    <property type="term" value="P:proteolysis"/>
    <property type="evidence" value="ECO:0007669"/>
    <property type="project" value="UniProtKB-KW"/>
</dbReference>
<accession>A0A062XQR2</accession>
<feature type="domain" description="PDZ" evidence="10">
    <location>
        <begin position="375"/>
        <end position="467"/>
    </location>
</feature>
<feature type="binding site" evidence="8">
    <location>
        <position position="60"/>
    </location>
    <ligand>
        <name>substrate</name>
    </ligand>
</feature>
<name>A0A062XQR2_9BACT</name>
<dbReference type="PANTHER" id="PTHR22939:SF129">
    <property type="entry name" value="SERINE PROTEASE HTRA2, MITOCHONDRIAL"/>
    <property type="match status" value="1"/>
</dbReference>
<dbReference type="GO" id="GO:0004252">
    <property type="term" value="F:serine-type endopeptidase activity"/>
    <property type="evidence" value="ECO:0007669"/>
    <property type="project" value="InterPro"/>
</dbReference>
<comment type="caution">
    <text evidence="11">The sequence shown here is derived from an EMBL/GenBank/DDBJ whole genome shotgun (WGS) entry which is preliminary data.</text>
</comment>
<keyword evidence="3" id="KW-0732">Signal</keyword>
<feature type="binding site" evidence="8">
    <location>
        <position position="112"/>
    </location>
    <ligand>
        <name>substrate</name>
    </ligand>
</feature>
<dbReference type="Proteomes" id="UP000027284">
    <property type="component" value="Unassembled WGS sequence"/>
</dbReference>
<feature type="binding site" evidence="8">
    <location>
        <begin position="218"/>
        <end position="220"/>
    </location>
    <ligand>
        <name>substrate</name>
    </ligand>
</feature>
<evidence type="ECO:0000256" key="7">
    <source>
        <dbReference type="PIRSR" id="PIRSR611782-1"/>
    </source>
</evidence>
<feature type="binding site" evidence="8">
    <location>
        <begin position="236"/>
        <end position="240"/>
    </location>
    <ligand>
        <name>substrate</name>
    </ligand>
</feature>
<dbReference type="SUPFAM" id="SSF50156">
    <property type="entry name" value="PDZ domain-like"/>
    <property type="match status" value="2"/>
</dbReference>
<dbReference type="PROSITE" id="PS50106">
    <property type="entry name" value="PDZ"/>
    <property type="match status" value="2"/>
</dbReference>
<evidence type="ECO:0000259" key="10">
    <source>
        <dbReference type="PROSITE" id="PS50106"/>
    </source>
</evidence>
<feature type="active site" description="Charge relay system" evidence="7">
    <location>
        <position position="220"/>
    </location>
</feature>
<proteinExistence type="inferred from homology"/>
<evidence type="ECO:0000256" key="6">
    <source>
        <dbReference type="ARBA" id="ARBA00022825"/>
    </source>
</evidence>
<evidence type="ECO:0000313" key="11">
    <source>
        <dbReference type="EMBL" id="KDA53158.1"/>
    </source>
</evidence>
<dbReference type="Gene3D" id="2.40.10.120">
    <property type="match status" value="1"/>
</dbReference>
<keyword evidence="2" id="KW-0645">Protease</keyword>
<dbReference type="AlphaFoldDB" id="A0A062XQR2"/>
<dbReference type="SUPFAM" id="SSF50494">
    <property type="entry name" value="Trypsin-like serine proteases"/>
    <property type="match status" value="1"/>
</dbReference>
<keyword evidence="6" id="KW-0720">Serine protease</keyword>
<evidence type="ECO:0000256" key="2">
    <source>
        <dbReference type="ARBA" id="ARBA00022670"/>
    </source>
</evidence>
<dbReference type="InterPro" id="IPR036034">
    <property type="entry name" value="PDZ_sf"/>
</dbReference>
<keyword evidence="12" id="KW-1185">Reference proteome</keyword>
<evidence type="ECO:0000256" key="3">
    <source>
        <dbReference type="ARBA" id="ARBA00022729"/>
    </source>
</evidence>
<keyword evidence="4" id="KW-0677">Repeat</keyword>
<evidence type="ECO:0000256" key="9">
    <source>
        <dbReference type="SAM" id="MobiDB-lite"/>
    </source>
</evidence>
<evidence type="ECO:0000256" key="5">
    <source>
        <dbReference type="ARBA" id="ARBA00022801"/>
    </source>
</evidence>
<dbReference type="InterPro" id="IPR001940">
    <property type="entry name" value="Peptidase_S1C"/>
</dbReference>
<dbReference type="InterPro" id="IPR009003">
    <property type="entry name" value="Peptidase_S1_PA"/>
</dbReference>
<feature type="compositionally biased region" description="Acidic residues" evidence="9">
    <location>
        <begin position="368"/>
        <end position="378"/>
    </location>
</feature>
<comment type="similarity">
    <text evidence="1">Belongs to the peptidase S1C family.</text>
</comment>
<feature type="active site" description="Charge relay system" evidence="7">
    <location>
        <position position="142"/>
    </location>
</feature>
<dbReference type="CDD" id="cd10839">
    <property type="entry name" value="cpPDZ1_DegP-like"/>
    <property type="match status" value="1"/>
</dbReference>
<feature type="active site" description="Charge relay system" evidence="7">
    <location>
        <position position="112"/>
    </location>
</feature>
<dbReference type="Pfam" id="PF13180">
    <property type="entry name" value="PDZ_2"/>
    <property type="match status" value="2"/>
</dbReference>
<dbReference type="MEROPS" id="S01.453"/>
<gene>
    <name evidence="11" type="ORF">EG19_07210</name>
</gene>
<feature type="region of interest" description="Disordered" evidence="9">
    <location>
        <begin position="361"/>
        <end position="381"/>
    </location>
</feature>
<dbReference type="PRINTS" id="PR00834">
    <property type="entry name" value="PROTEASES2C"/>
</dbReference>
<keyword evidence="5" id="KW-0378">Hydrolase</keyword>
<feature type="domain" description="PDZ" evidence="10">
    <location>
        <begin position="269"/>
        <end position="327"/>
    </location>
</feature>